<proteinExistence type="inferred from homology"/>
<dbReference type="PRINTS" id="PR00039">
    <property type="entry name" value="HTHLYSR"/>
</dbReference>
<dbReference type="InterPro" id="IPR005119">
    <property type="entry name" value="LysR_subst-bd"/>
</dbReference>
<accession>A0ABW9AQM4</accession>
<dbReference type="SUPFAM" id="SSF46785">
    <property type="entry name" value="Winged helix' DNA-binding domain"/>
    <property type="match status" value="1"/>
</dbReference>
<dbReference type="Pfam" id="PF03466">
    <property type="entry name" value="LysR_substrate"/>
    <property type="match status" value="1"/>
</dbReference>
<reference evidence="6 7" key="1">
    <citation type="journal article" date="2024" name="Chem. Sci.">
        <title>Discovery of megapolipeptins by genome mining of a Burkholderiales bacteria collection.</title>
        <authorList>
            <person name="Paulo B.S."/>
            <person name="Recchia M.J.J."/>
            <person name="Lee S."/>
            <person name="Fergusson C.H."/>
            <person name="Romanowski S.B."/>
            <person name="Hernandez A."/>
            <person name="Krull N."/>
            <person name="Liu D.Y."/>
            <person name="Cavanagh H."/>
            <person name="Bos A."/>
            <person name="Gray C.A."/>
            <person name="Murphy B.T."/>
            <person name="Linington R.G."/>
            <person name="Eustaquio A.S."/>
        </authorList>
    </citation>
    <scope>NUCLEOTIDE SEQUENCE [LARGE SCALE GENOMIC DNA]</scope>
    <source>
        <strain evidence="6 7">RL17-350-BIC-A</strain>
    </source>
</reference>
<dbReference type="InterPro" id="IPR000847">
    <property type="entry name" value="LysR_HTH_N"/>
</dbReference>
<evidence type="ECO:0000259" key="5">
    <source>
        <dbReference type="PROSITE" id="PS50931"/>
    </source>
</evidence>
<keyword evidence="7" id="KW-1185">Reference proteome</keyword>
<comment type="caution">
    <text evidence="6">The sequence shown here is derived from an EMBL/GenBank/DDBJ whole genome shotgun (WGS) entry which is preliminary data.</text>
</comment>
<dbReference type="InterPro" id="IPR036390">
    <property type="entry name" value="WH_DNA-bd_sf"/>
</dbReference>
<dbReference type="Gene3D" id="3.40.190.290">
    <property type="match status" value="1"/>
</dbReference>
<dbReference type="InterPro" id="IPR036388">
    <property type="entry name" value="WH-like_DNA-bd_sf"/>
</dbReference>
<evidence type="ECO:0000256" key="4">
    <source>
        <dbReference type="ARBA" id="ARBA00023163"/>
    </source>
</evidence>
<keyword evidence="4" id="KW-0804">Transcription</keyword>
<dbReference type="Gene3D" id="1.10.10.10">
    <property type="entry name" value="Winged helix-like DNA-binding domain superfamily/Winged helix DNA-binding domain"/>
    <property type="match status" value="1"/>
</dbReference>
<dbReference type="EMBL" id="JAQQEZ010000009">
    <property type="protein sequence ID" value="MFM0002390.1"/>
    <property type="molecule type" value="Genomic_DNA"/>
</dbReference>
<protein>
    <submittedName>
        <fullName evidence="6">LysR family transcriptional regulator</fullName>
    </submittedName>
</protein>
<feature type="domain" description="HTH lysR-type" evidence="5">
    <location>
        <begin position="10"/>
        <end position="67"/>
    </location>
</feature>
<evidence type="ECO:0000256" key="2">
    <source>
        <dbReference type="ARBA" id="ARBA00023015"/>
    </source>
</evidence>
<gene>
    <name evidence="6" type="ORF">PQR57_15320</name>
</gene>
<organism evidence="6 7">
    <name type="scientific">Paraburkholderia dipogonis</name>
    <dbReference type="NCBI Taxonomy" id="1211383"/>
    <lineage>
        <taxon>Bacteria</taxon>
        <taxon>Pseudomonadati</taxon>
        <taxon>Pseudomonadota</taxon>
        <taxon>Betaproteobacteria</taxon>
        <taxon>Burkholderiales</taxon>
        <taxon>Burkholderiaceae</taxon>
        <taxon>Paraburkholderia</taxon>
    </lineage>
</organism>
<comment type="similarity">
    <text evidence="1">Belongs to the LysR transcriptional regulatory family.</text>
</comment>
<dbReference type="PANTHER" id="PTHR30537">
    <property type="entry name" value="HTH-TYPE TRANSCRIPTIONAL REGULATOR"/>
    <property type="match status" value="1"/>
</dbReference>
<dbReference type="Pfam" id="PF00126">
    <property type="entry name" value="HTH_1"/>
    <property type="match status" value="1"/>
</dbReference>
<sequence>MSAIVGTRVDSLNALKVFSRAAELRSFTDAGQQLGLSSSAVGKAVARLEKRLGVRLFHRSTRSITLTQEGQQFLESCRRIFSEIDAIESGFAQSKGAPKGRLRVSLPMVGMLMMPTLSGFMRAYPEIELDLDFSDHLVDVVNDGFDVVVRTGDASDSRLIARTLGAYRLQLVGAPSYFARAGTPAKPEDLLNHACLHHRYPTSGKLQRWPLVTPASGNDVALPVTASASTVEPLIALAEEGLGVTCVPNFAIRRQLADGSLVTVLDEYVEHSGVFRAVWPSSPYVSPKLRVFVDFLAANLLPAADAKRLRTPAKGKRS</sequence>
<evidence type="ECO:0000313" key="6">
    <source>
        <dbReference type="EMBL" id="MFM0002390.1"/>
    </source>
</evidence>
<keyword evidence="2" id="KW-0805">Transcription regulation</keyword>
<dbReference type="RefSeq" id="WP_408177738.1">
    <property type="nucleotide sequence ID" value="NZ_JAQQEZ010000009.1"/>
</dbReference>
<dbReference type="SUPFAM" id="SSF53850">
    <property type="entry name" value="Periplasmic binding protein-like II"/>
    <property type="match status" value="1"/>
</dbReference>
<dbReference type="CDD" id="cd08476">
    <property type="entry name" value="PBP2_CrgA_like_7"/>
    <property type="match status" value="1"/>
</dbReference>
<dbReference type="PROSITE" id="PS50931">
    <property type="entry name" value="HTH_LYSR"/>
    <property type="match status" value="1"/>
</dbReference>
<name>A0ABW9AQM4_9BURK</name>
<dbReference type="PANTHER" id="PTHR30537:SF72">
    <property type="entry name" value="LYSR FAMILY TRANSCRIPTIONAL REGULATOR"/>
    <property type="match status" value="1"/>
</dbReference>
<evidence type="ECO:0000256" key="1">
    <source>
        <dbReference type="ARBA" id="ARBA00009437"/>
    </source>
</evidence>
<evidence type="ECO:0000256" key="3">
    <source>
        <dbReference type="ARBA" id="ARBA00023125"/>
    </source>
</evidence>
<keyword evidence="3" id="KW-0238">DNA-binding</keyword>
<evidence type="ECO:0000313" key="7">
    <source>
        <dbReference type="Proteomes" id="UP001629230"/>
    </source>
</evidence>
<dbReference type="Proteomes" id="UP001629230">
    <property type="component" value="Unassembled WGS sequence"/>
</dbReference>
<dbReference type="InterPro" id="IPR058163">
    <property type="entry name" value="LysR-type_TF_proteobact-type"/>
</dbReference>